<organism evidence="1 2">
    <name type="scientific">Zymomonas mobilis subsp. pomaceae (strain ATCC 29192 / DSM 22645 / JCM 10191 / CCUG 17912 / NBRC 13757 / NCIMB 11200 / NRRL B-4491 / Barker I)</name>
    <dbReference type="NCBI Taxonomy" id="579138"/>
    <lineage>
        <taxon>Bacteria</taxon>
        <taxon>Pseudomonadati</taxon>
        <taxon>Pseudomonadota</taxon>
        <taxon>Alphaproteobacteria</taxon>
        <taxon>Sphingomonadales</taxon>
        <taxon>Zymomonadaceae</taxon>
        <taxon>Zymomonas</taxon>
    </lineage>
</organism>
<evidence type="ECO:0000313" key="1">
    <source>
        <dbReference type="EMBL" id="AEI37963.1"/>
    </source>
</evidence>
<dbReference type="RefSeq" id="WP_013934358.1">
    <property type="nucleotide sequence ID" value="NC_015709.1"/>
</dbReference>
<reference evidence="1 2" key="1">
    <citation type="journal article" date="2011" name="J. Bacteriol.">
        <title>Genome sequence of the ethanol-producing Zymomonas mobilis subsp. pomaceae lectotype strain ATCC 29192.</title>
        <authorList>
            <person name="Kouvelis V.N."/>
            <person name="Davenport K.W."/>
            <person name="Brettin T.S."/>
            <person name="Bruce D."/>
            <person name="Detter C."/>
            <person name="Han C.S."/>
            <person name="Nolan M."/>
            <person name="Tapia R."/>
            <person name="Damoulaki A."/>
            <person name="Kyrpides N.C."/>
            <person name="Typas M.A."/>
            <person name="Pappas K.M."/>
        </authorList>
    </citation>
    <scope>NUCLEOTIDE SEQUENCE [LARGE SCALE GENOMIC DNA]</scope>
    <source>
        <strain evidence="2">ATCC 29192 / DSM 22645 / JCM 10191 / CCUG 17912 / NBRC 13757 / NCIMB 11200 / NRRL B-4491 / Barker I</strain>
    </source>
</reference>
<gene>
    <name evidence="1" type="ordered locus">Zymop_1067</name>
</gene>
<dbReference type="HOGENOM" id="CLU_1239749_0_0_5"/>
<dbReference type="AlphaFoldDB" id="F8ETD8"/>
<name>F8ETD8_ZYMMT</name>
<dbReference type="PATRIC" id="fig|579138.3.peg.1130"/>
<dbReference type="KEGG" id="zmp:Zymop_1067"/>
<dbReference type="EMBL" id="CP002865">
    <property type="protein sequence ID" value="AEI37963.1"/>
    <property type="molecule type" value="Genomic_DNA"/>
</dbReference>
<proteinExistence type="predicted"/>
<sequence length="223" mass="25658">MNKIAILMRGPIRPNIESVLSKAILIKEEISKKTDSVDIFISTWKEDGIDYSSLISSPIINNIFILSKPSQEEVIKKIGFPNLKQGYPTYNAYLQYYMCRFALKTIKNYKNYDFIVHSRTDLSISFGEHIEKWFSPNIYKTIHISDRHLGGAGFTNDQFAIATTDNMIKAWDYETIDHLRVLMEYANIPENILEGIMAKNNVIAEQTPFNSWELDPNRHSVAA</sequence>
<evidence type="ECO:0000313" key="2">
    <source>
        <dbReference type="Proteomes" id="UP000000491"/>
    </source>
</evidence>
<dbReference type="STRING" id="579138.Zymop_1067"/>
<accession>F8ETD8</accession>
<protein>
    <submittedName>
        <fullName evidence="1">Uncharacterized protein</fullName>
    </submittedName>
</protein>
<dbReference type="Proteomes" id="UP000000491">
    <property type="component" value="Chromosome"/>
</dbReference>